<dbReference type="PROSITE" id="PS50006">
    <property type="entry name" value="FHA_DOMAIN"/>
    <property type="match status" value="1"/>
</dbReference>
<sequence>MDPVLLPVAKLRIFDDFGEHSVPLVMGQTWIGSNESQCNVVLFGSEQISDRHAVCTISRSKYGKLVAEIEDLGSSSGIYICSDADECLNVVDSSTECVNSKDNVFIDGDSINRTHQVEGMVMGKSDCTEALLDSSMMWDVPSDSKNRPSPKRVTSCSHNRTSVSSSSSCESAFPSLDGHRSLTGSSAVPQTSDDDIPVCFSSNEITTVDCSEMSANKIRRDTNLSVKSISKYSVDDWLKLDIGSLTQDGFQSRRRSANIPDIGERFKKPTHFPERSRSEEVIQRNHKRISDENNLRKNDLRKSSRTNEVLEAKRHVDDYAVDSRYVEFCSRPGNRESDNASENHHRDNVLGNGVNVKTVSCSEDSDSSRSKSPAENREKSVQLFVEDPEDMYDVKSVPSEFDENLALKSVKNSSDFYKKDVLENFSDSGEYFEESSAALQSETEKEKILKLPMERDSSGTELFTTASINTLAVLDTSETSSRNSVDCITHFVSQPGTSVRTNRITEPSALKERCSNGSTNADPGRRTDESVVMPTPTIRLKKLDGKTDTANLACALFEDDENREKNMSTSESDDSPKTWDDQRGISRPKRAAAMAAMISIQNISYYTKKSLEHSSGFGFPFVNRIVLCCSGEERKKLQDFITGLGGSVVSSDSLVNADVLVVEKIEASVEVLAAISLGKAIVGKQWLIASQRAGLFLGSIKRTSSCNLVGAALWNVEDGSGTQGKPKSNEDWDPFDFPLKTGDELEFGGVKCEFITLGPEEAASLPGKTVSSKQTLKLAKQDASHSRWSKTIDESSSDEENSTSILGTSLGLARTRAVEGCTTILDTPDSRGDESADISSLENSRTENHSRDTTQNSTKEPKCIESPGFCDTRNPVDSSLQSLDSTNGSSPSPMEYFKSEREDSFGDYPETQAAFLTRRSLAQDSFSEYPKTQAVRLRESCDSDEDDALTQVQRVGNRMGDVLTQVQHVTVGMDEQDSHADDLQETEYAPLEVSALDAQKDDKELEDVSINDRASVSASIDSGLHDFFGDSETFTPPNLKNVRSYSARYSKSMAKERSSSTLFLESSESEISSPKKNSFAEPRTPPSRPKGRRALHCASGNWASDDSEPLAFSPDAVNRTLPAQLVNEVKRSVPVRRTASNGKGLFGSCRTREPRKTKNRGSKAEEVEPEKINPITSELDDPSKSSSASCRTRETRRTNPPVFEAELEKRASKSLKPNVPELNVLKKTFPASSRSQEPHQLKFKTSEAEVEESVPKSIHKSNLTIELNVESNILPASSRTRGRQRKKTRGSEDEIQEPAAKSIAPEQQEGIASSLRTREPLKTKTRRIETGDEEPPSNSVKRIVPKPNSQSEGFPASSLTRGSGSTKTRVFEAEVEEDAPKSKRQINSTAKLDVETTNVPVSSRTRGGPRKVTRGPKAKEPGPKPVKHNSPPPDAGIQCFQRGDAEVNGTEQSAKPGLVHSKEDLPLELNHQQISEQKSVKSGKPAVKSSVVREGSRSRKGGFGGKEESSTAVKQQSAAVMVSRVNHQKSSETAATVVPRQKRKAMLNASIRIENWCGRSEKKEVKENVNPKNSSKRKIAAKSADEDVKRSRVESSVQLVTPSAKPGYTRKSLDEDASNVKRVAVGSGCQARDLLVNLVEMLGGCVVDIEEPADALVVDRYEASVEILTAITLGILIVHSGWIKACKRAGKLIGAREFLMKRPTNEKIYGADIEESVIFSRSLKFRGVKLLAGKTFYLSPKIVDPPVDQFERFLKPCGAVCKILASKVRVPKDAESWIVLANSTDMRPSERKGVKRVSVHELLDAVFSQKALE</sequence>
<reference evidence="7" key="1">
    <citation type="submission" date="2020-11" db="EMBL/GenBank/DDBJ databases">
        <authorList>
            <person name="Tran Van P."/>
        </authorList>
    </citation>
    <scope>NUCLEOTIDE SEQUENCE</scope>
</reference>
<feature type="region of interest" description="Disordered" evidence="4">
    <location>
        <begin position="561"/>
        <end position="584"/>
    </location>
</feature>
<dbReference type="Pfam" id="PF00533">
    <property type="entry name" value="BRCT"/>
    <property type="match status" value="1"/>
</dbReference>
<feature type="domain" description="FHA" evidence="5">
    <location>
        <begin position="29"/>
        <end position="80"/>
    </location>
</feature>
<feature type="domain" description="BRCT" evidence="6">
    <location>
        <begin position="1632"/>
        <end position="1700"/>
    </location>
</feature>
<feature type="compositionally biased region" description="Basic residues" evidence="4">
    <location>
        <begin position="1407"/>
        <end position="1416"/>
    </location>
</feature>
<feature type="region of interest" description="Disordered" evidence="4">
    <location>
        <begin position="271"/>
        <end position="300"/>
    </location>
</feature>
<feature type="compositionally biased region" description="Basic and acidic residues" evidence="4">
    <location>
        <begin position="781"/>
        <end position="793"/>
    </location>
</feature>
<feature type="compositionally biased region" description="Basic and acidic residues" evidence="4">
    <location>
        <begin position="1150"/>
        <end position="1171"/>
    </location>
</feature>
<feature type="compositionally biased region" description="Basic and acidic residues" evidence="4">
    <location>
        <begin position="1316"/>
        <end position="1330"/>
    </location>
</feature>
<feature type="region of interest" description="Disordered" evidence="4">
    <location>
        <begin position="139"/>
        <end position="170"/>
    </location>
</feature>
<feature type="domain" description="BRCT" evidence="6">
    <location>
        <begin position="621"/>
        <end position="690"/>
    </location>
</feature>
<dbReference type="Proteomes" id="UP000678499">
    <property type="component" value="Unassembled WGS sequence"/>
</dbReference>
<feature type="compositionally biased region" description="Polar residues" evidence="4">
    <location>
        <begin position="875"/>
        <end position="892"/>
    </location>
</feature>
<feature type="compositionally biased region" description="Basic and acidic residues" evidence="4">
    <location>
        <begin position="366"/>
        <end position="380"/>
    </location>
</feature>
<feature type="region of interest" description="Disordered" evidence="4">
    <location>
        <begin position="1269"/>
        <end position="1516"/>
    </location>
</feature>
<dbReference type="InterPro" id="IPR001357">
    <property type="entry name" value="BRCT_dom"/>
</dbReference>
<dbReference type="InterPro" id="IPR008984">
    <property type="entry name" value="SMAD_FHA_dom_sf"/>
</dbReference>
<accession>A0A7R9GCG2</accession>
<feature type="compositionally biased region" description="Basic and acidic residues" evidence="4">
    <location>
        <begin position="333"/>
        <end position="348"/>
    </location>
</feature>
<feature type="compositionally biased region" description="Basic and acidic residues" evidence="4">
    <location>
        <begin position="1236"/>
        <end position="1247"/>
    </location>
</feature>
<dbReference type="SUPFAM" id="SSF52113">
    <property type="entry name" value="BRCT domain"/>
    <property type="match status" value="2"/>
</dbReference>
<feature type="compositionally biased region" description="Polar residues" evidence="4">
    <location>
        <begin position="1347"/>
        <end position="1368"/>
    </location>
</feature>
<keyword evidence="2" id="KW-0158">Chromosome</keyword>
<evidence type="ECO:0008006" key="9">
    <source>
        <dbReference type="Google" id="ProtNLM"/>
    </source>
</evidence>
<dbReference type="GO" id="GO:0005694">
    <property type="term" value="C:chromosome"/>
    <property type="evidence" value="ECO:0007669"/>
    <property type="project" value="UniProtKB-SubCell"/>
</dbReference>
<evidence type="ECO:0000256" key="3">
    <source>
        <dbReference type="ARBA" id="ARBA00023306"/>
    </source>
</evidence>
<dbReference type="PROSITE" id="PS50172">
    <property type="entry name" value="BRCT"/>
    <property type="match status" value="2"/>
</dbReference>
<keyword evidence="8" id="KW-1185">Reference proteome</keyword>
<gene>
    <name evidence="7" type="ORF">NMOB1V02_LOCUS3725</name>
</gene>
<dbReference type="Gene3D" id="3.40.50.10190">
    <property type="entry name" value="BRCT domain"/>
    <property type="match status" value="2"/>
</dbReference>
<evidence type="ECO:0000256" key="1">
    <source>
        <dbReference type="ARBA" id="ARBA00004286"/>
    </source>
</evidence>
<dbReference type="OrthoDB" id="342264at2759"/>
<proteinExistence type="predicted"/>
<dbReference type="Gene3D" id="2.60.200.20">
    <property type="match status" value="1"/>
</dbReference>
<feature type="region of interest" description="Disordered" evidence="4">
    <location>
        <begin position="331"/>
        <end position="385"/>
    </location>
</feature>
<dbReference type="CDD" id="cd17744">
    <property type="entry name" value="BRCT_MDC1_rpt1"/>
    <property type="match status" value="2"/>
</dbReference>
<evidence type="ECO:0000256" key="4">
    <source>
        <dbReference type="SAM" id="MobiDB-lite"/>
    </source>
</evidence>
<evidence type="ECO:0000313" key="7">
    <source>
        <dbReference type="EMBL" id="CAD7275942.1"/>
    </source>
</evidence>
<evidence type="ECO:0000256" key="2">
    <source>
        <dbReference type="ARBA" id="ARBA00022454"/>
    </source>
</evidence>
<feature type="compositionally biased region" description="Low complexity" evidence="4">
    <location>
        <begin position="1059"/>
        <end position="1072"/>
    </location>
</feature>
<feature type="region of interest" description="Disordered" evidence="4">
    <location>
        <begin position="781"/>
        <end position="805"/>
    </location>
</feature>
<feature type="region of interest" description="Disordered" evidence="4">
    <location>
        <begin position="1563"/>
        <end position="1587"/>
    </location>
</feature>
<protein>
    <recommendedName>
        <fullName evidence="9">Mediator of DNA damage checkpoint protein 1</fullName>
    </recommendedName>
</protein>
<name>A0A7R9GCG2_9CRUS</name>
<feature type="compositionally biased region" description="Basic and acidic residues" evidence="4">
    <location>
        <begin position="574"/>
        <end position="584"/>
    </location>
</feature>
<dbReference type="SMART" id="SM00292">
    <property type="entry name" value="BRCT"/>
    <property type="match status" value="3"/>
</dbReference>
<dbReference type="InterPro" id="IPR000253">
    <property type="entry name" value="FHA_dom"/>
</dbReference>
<feature type="compositionally biased region" description="Polar residues" evidence="4">
    <location>
        <begin position="1385"/>
        <end position="1405"/>
    </location>
</feature>
<dbReference type="SUPFAM" id="SSF49879">
    <property type="entry name" value="SMAD/FHA domain"/>
    <property type="match status" value="1"/>
</dbReference>
<organism evidence="7">
    <name type="scientific">Notodromas monacha</name>
    <dbReference type="NCBI Taxonomy" id="399045"/>
    <lineage>
        <taxon>Eukaryota</taxon>
        <taxon>Metazoa</taxon>
        <taxon>Ecdysozoa</taxon>
        <taxon>Arthropoda</taxon>
        <taxon>Crustacea</taxon>
        <taxon>Oligostraca</taxon>
        <taxon>Ostracoda</taxon>
        <taxon>Podocopa</taxon>
        <taxon>Podocopida</taxon>
        <taxon>Cypridocopina</taxon>
        <taxon>Cypridoidea</taxon>
        <taxon>Cyprididae</taxon>
        <taxon>Notodromas</taxon>
    </lineage>
</organism>
<feature type="region of interest" description="Disordered" evidence="4">
    <location>
        <begin position="1227"/>
        <end position="1256"/>
    </location>
</feature>
<evidence type="ECO:0000313" key="8">
    <source>
        <dbReference type="Proteomes" id="UP000678499"/>
    </source>
</evidence>
<feature type="region of interest" description="Disordered" evidence="4">
    <location>
        <begin position="1056"/>
        <end position="1110"/>
    </location>
</feature>
<dbReference type="Pfam" id="PF00498">
    <property type="entry name" value="FHA"/>
    <property type="match status" value="1"/>
</dbReference>
<comment type="subcellular location">
    <subcellularLocation>
        <location evidence="1">Chromosome</location>
    </subcellularLocation>
</comment>
<feature type="compositionally biased region" description="Low complexity" evidence="4">
    <location>
        <begin position="155"/>
        <end position="170"/>
    </location>
</feature>
<dbReference type="EMBL" id="CAJPEX010000511">
    <property type="protein sequence ID" value="CAG0916094.1"/>
    <property type="molecule type" value="Genomic_DNA"/>
</dbReference>
<feature type="region of interest" description="Disordered" evidence="4">
    <location>
        <begin position="823"/>
        <end position="905"/>
    </location>
</feature>
<dbReference type="InterPro" id="IPR036420">
    <property type="entry name" value="BRCT_dom_sf"/>
</dbReference>
<evidence type="ECO:0000259" key="5">
    <source>
        <dbReference type="PROSITE" id="PS50006"/>
    </source>
</evidence>
<dbReference type="EMBL" id="OA882548">
    <property type="protein sequence ID" value="CAD7275942.1"/>
    <property type="molecule type" value="Genomic_DNA"/>
</dbReference>
<feature type="region of interest" description="Disordered" evidence="4">
    <location>
        <begin position="1139"/>
        <end position="1211"/>
    </location>
</feature>
<keyword evidence="3" id="KW-0131">Cell cycle</keyword>
<evidence type="ECO:0000259" key="6">
    <source>
        <dbReference type="PROSITE" id="PS50172"/>
    </source>
</evidence>